<comment type="caution">
    <text evidence="1">The sequence shown here is derived from an EMBL/GenBank/DDBJ whole genome shotgun (WGS) entry which is preliminary data.</text>
</comment>
<dbReference type="OrthoDB" id="1329448at2"/>
<dbReference type="RefSeq" id="WP_099154707.1">
    <property type="nucleotide sequence ID" value="NZ_PDUD01000048.1"/>
</dbReference>
<dbReference type="AlphaFoldDB" id="A0A2D0N020"/>
<evidence type="ECO:0000313" key="2">
    <source>
        <dbReference type="Proteomes" id="UP000223913"/>
    </source>
</evidence>
<dbReference type="Proteomes" id="UP000223913">
    <property type="component" value="Unassembled WGS sequence"/>
</dbReference>
<sequence>MITLRIEHKVSDYDGWKKAFDNDPINRKKSGVKRYRIYRPTDDENYVIIELDFDNIEQAHSTQIALHKLFGMIEGKLVFGGKTKILTMIEITES</sequence>
<evidence type="ECO:0000313" key="1">
    <source>
        <dbReference type="EMBL" id="PHN01817.1"/>
    </source>
</evidence>
<gene>
    <name evidence="1" type="ORF">CRP01_34830</name>
</gene>
<reference evidence="1 2" key="1">
    <citation type="submission" date="2017-10" db="EMBL/GenBank/DDBJ databases">
        <title>The draft genome sequence of Lewinella nigricans NBRC 102662.</title>
        <authorList>
            <person name="Wang K."/>
        </authorList>
    </citation>
    <scope>NUCLEOTIDE SEQUENCE [LARGE SCALE GENOMIC DNA]</scope>
    <source>
        <strain evidence="1 2">NBRC 102662</strain>
    </source>
</reference>
<organism evidence="1 2">
    <name type="scientific">Flavilitoribacter nigricans (strain ATCC 23147 / DSM 23189 / NBRC 102662 / NCIMB 1420 / SS-2)</name>
    <name type="common">Lewinella nigricans</name>
    <dbReference type="NCBI Taxonomy" id="1122177"/>
    <lineage>
        <taxon>Bacteria</taxon>
        <taxon>Pseudomonadati</taxon>
        <taxon>Bacteroidota</taxon>
        <taxon>Saprospiria</taxon>
        <taxon>Saprospirales</taxon>
        <taxon>Lewinellaceae</taxon>
        <taxon>Flavilitoribacter</taxon>
    </lineage>
</organism>
<name>A0A2D0N020_FLAN2</name>
<keyword evidence="2" id="KW-1185">Reference proteome</keyword>
<evidence type="ECO:0008006" key="3">
    <source>
        <dbReference type="Google" id="ProtNLM"/>
    </source>
</evidence>
<dbReference type="EMBL" id="PDUD01000048">
    <property type="protein sequence ID" value="PHN01817.1"/>
    <property type="molecule type" value="Genomic_DNA"/>
</dbReference>
<proteinExistence type="predicted"/>
<accession>A0A2D0N020</accession>
<protein>
    <recommendedName>
        <fullName evidence="3">Cyclase</fullName>
    </recommendedName>
</protein>